<evidence type="ECO:0000256" key="1">
    <source>
        <dbReference type="ARBA" id="ARBA00011961"/>
    </source>
</evidence>
<dbReference type="PANTHER" id="PTHR12149:SF8">
    <property type="entry name" value="PROTEIN-RIBULOSAMINE 3-KINASE"/>
    <property type="match status" value="1"/>
</dbReference>
<evidence type="ECO:0000313" key="4">
    <source>
        <dbReference type="Proteomes" id="UP001595075"/>
    </source>
</evidence>
<dbReference type="InterPro" id="IPR011009">
    <property type="entry name" value="Kinase-like_dom_sf"/>
</dbReference>
<gene>
    <name evidence="3" type="ORF">VTL71DRAFT_5353</name>
</gene>
<evidence type="ECO:0000256" key="2">
    <source>
        <dbReference type="ARBA" id="ARBA00048655"/>
    </source>
</evidence>
<reference evidence="3 4" key="1">
    <citation type="journal article" date="2024" name="Commun. Biol.">
        <title>Comparative genomic analysis of thermophilic fungi reveals convergent evolutionary adaptations and gene losses.</title>
        <authorList>
            <person name="Steindorff A.S."/>
            <person name="Aguilar-Pontes M.V."/>
            <person name="Robinson A.J."/>
            <person name="Andreopoulos B."/>
            <person name="LaButti K."/>
            <person name="Kuo A."/>
            <person name="Mondo S."/>
            <person name="Riley R."/>
            <person name="Otillar R."/>
            <person name="Haridas S."/>
            <person name="Lipzen A."/>
            <person name="Grimwood J."/>
            <person name="Schmutz J."/>
            <person name="Clum A."/>
            <person name="Reid I.D."/>
            <person name="Moisan M.C."/>
            <person name="Butler G."/>
            <person name="Nguyen T.T.M."/>
            <person name="Dewar K."/>
            <person name="Conant G."/>
            <person name="Drula E."/>
            <person name="Henrissat B."/>
            <person name="Hansel C."/>
            <person name="Singer S."/>
            <person name="Hutchinson M.I."/>
            <person name="de Vries R.P."/>
            <person name="Natvig D.O."/>
            <person name="Powell A.J."/>
            <person name="Tsang A."/>
            <person name="Grigoriev I.V."/>
        </authorList>
    </citation>
    <scope>NUCLEOTIDE SEQUENCE [LARGE SCALE GENOMIC DNA]</scope>
    <source>
        <strain evidence="3 4">CBS 494.80</strain>
    </source>
</reference>
<keyword evidence="4" id="KW-1185">Reference proteome</keyword>
<organism evidence="3 4">
    <name type="scientific">Oculimacula yallundae</name>
    <dbReference type="NCBI Taxonomy" id="86028"/>
    <lineage>
        <taxon>Eukaryota</taxon>
        <taxon>Fungi</taxon>
        <taxon>Dikarya</taxon>
        <taxon>Ascomycota</taxon>
        <taxon>Pezizomycotina</taxon>
        <taxon>Leotiomycetes</taxon>
        <taxon>Helotiales</taxon>
        <taxon>Ploettnerulaceae</taxon>
        <taxon>Oculimacula</taxon>
    </lineage>
</organism>
<protein>
    <recommendedName>
        <fullName evidence="1">protein-ribulosamine 3-kinase</fullName>
        <ecNumber evidence="1">2.7.1.172</ecNumber>
    </recommendedName>
</protein>
<dbReference type="EC" id="2.7.1.172" evidence="1"/>
<dbReference type="Pfam" id="PF03881">
    <property type="entry name" value="Fructosamin_kin"/>
    <property type="match status" value="1"/>
</dbReference>
<proteinExistence type="predicted"/>
<comment type="caution">
    <text evidence="3">The sequence shown here is derived from an EMBL/GenBank/DDBJ whole genome shotgun (WGS) entry which is preliminary data.</text>
</comment>
<accession>A0ABR4C3E0</accession>
<dbReference type="Proteomes" id="UP001595075">
    <property type="component" value="Unassembled WGS sequence"/>
</dbReference>
<dbReference type="SUPFAM" id="SSF56112">
    <property type="entry name" value="Protein kinase-like (PK-like)"/>
    <property type="match status" value="1"/>
</dbReference>
<evidence type="ECO:0000313" key="3">
    <source>
        <dbReference type="EMBL" id="KAL2063548.1"/>
    </source>
</evidence>
<name>A0ABR4C3E0_9HELO</name>
<sequence>MTEIVLDPAVLKALPVGAKVIYICKHGRSNWSEGYRVDIEVDGDERELFLKVCYRSQHVAMARGEYESQKALAQHLPDNTAAPLAWNTFELDPTRSFFLTTYRELSKDRIPNPSELIEILAKLHKSSVSPTGKFGFHVTTFNGHVPLINDWTDSWEEWFSRQLRSDIEWEQTVRGVDAEFNEVVDQFFQKVIPRLLRPLQSGGRSIKPVLVHGDLWPGNAQIDRTSNRLILFDSCCCYAHNEMELHMMRQERYEFKKEYVNAYTIAVKPSEPKEDFEDRNILYAMRDDMINSGLHDHRAHLRGEVKQEMLRLLAKHPNGIDGFKEPTRAKGIPNLPES</sequence>
<dbReference type="EMBL" id="JAZHXI010000015">
    <property type="protein sequence ID" value="KAL2063548.1"/>
    <property type="molecule type" value="Genomic_DNA"/>
</dbReference>
<dbReference type="PANTHER" id="PTHR12149">
    <property type="entry name" value="FRUCTOSAMINE 3 KINASE-RELATED PROTEIN"/>
    <property type="match status" value="1"/>
</dbReference>
<dbReference type="Gene3D" id="3.90.1200.10">
    <property type="match status" value="1"/>
</dbReference>
<comment type="catalytic activity">
    <reaction evidence="2">
        <text>N(6)-D-ribulosyl-L-lysyl-[protein] + ATP = N(6)-(3-O-phospho-D-ribulosyl)-L-lysyl-[protein] + ADP + H(+)</text>
        <dbReference type="Rhea" id="RHEA:48432"/>
        <dbReference type="Rhea" id="RHEA-COMP:12103"/>
        <dbReference type="Rhea" id="RHEA-COMP:12104"/>
        <dbReference type="ChEBI" id="CHEBI:15378"/>
        <dbReference type="ChEBI" id="CHEBI:30616"/>
        <dbReference type="ChEBI" id="CHEBI:90418"/>
        <dbReference type="ChEBI" id="CHEBI:90420"/>
        <dbReference type="ChEBI" id="CHEBI:456216"/>
        <dbReference type="EC" id="2.7.1.172"/>
    </reaction>
    <physiologicalReaction direction="left-to-right" evidence="2">
        <dbReference type="Rhea" id="RHEA:48433"/>
    </physiologicalReaction>
</comment>
<dbReference type="InterPro" id="IPR016477">
    <property type="entry name" value="Fructo-/Ketosamine-3-kinase"/>
</dbReference>